<dbReference type="AlphaFoldDB" id="A0A0D2NV16"/>
<evidence type="ECO:0000313" key="3">
    <source>
        <dbReference type="Proteomes" id="UP000054270"/>
    </source>
</evidence>
<accession>A0A0D2NV16</accession>
<evidence type="ECO:0000313" key="2">
    <source>
        <dbReference type="EMBL" id="KJA20391.1"/>
    </source>
</evidence>
<gene>
    <name evidence="2" type="ORF">HYPSUDRAFT_43280</name>
</gene>
<keyword evidence="3" id="KW-1185">Reference proteome</keyword>
<sequence>MDADAQCTLSAPCTESRPPLQPTLLFPPTSVSTGERKRTHTHRPSAPSPVPRARVPSWFDNAHTRVPCTAEPPNSFDERGAAGPSGVGAGGRDVGPDTPTLATRVA</sequence>
<proteinExistence type="predicted"/>
<dbReference type="EMBL" id="KN817568">
    <property type="protein sequence ID" value="KJA20391.1"/>
    <property type="molecule type" value="Genomic_DNA"/>
</dbReference>
<evidence type="ECO:0000256" key="1">
    <source>
        <dbReference type="SAM" id="MobiDB-lite"/>
    </source>
</evidence>
<reference evidence="3" key="1">
    <citation type="submission" date="2014-04" db="EMBL/GenBank/DDBJ databases">
        <title>Evolutionary Origins and Diversification of the Mycorrhizal Mutualists.</title>
        <authorList>
            <consortium name="DOE Joint Genome Institute"/>
            <consortium name="Mycorrhizal Genomics Consortium"/>
            <person name="Kohler A."/>
            <person name="Kuo A."/>
            <person name="Nagy L.G."/>
            <person name="Floudas D."/>
            <person name="Copeland A."/>
            <person name="Barry K.W."/>
            <person name="Cichocki N."/>
            <person name="Veneault-Fourrey C."/>
            <person name="LaButti K."/>
            <person name="Lindquist E.A."/>
            <person name="Lipzen A."/>
            <person name="Lundell T."/>
            <person name="Morin E."/>
            <person name="Murat C."/>
            <person name="Riley R."/>
            <person name="Ohm R."/>
            <person name="Sun H."/>
            <person name="Tunlid A."/>
            <person name="Henrissat B."/>
            <person name="Grigoriev I.V."/>
            <person name="Hibbett D.S."/>
            <person name="Martin F."/>
        </authorList>
    </citation>
    <scope>NUCLEOTIDE SEQUENCE [LARGE SCALE GENOMIC DNA]</scope>
    <source>
        <strain evidence="3">FD-334 SS-4</strain>
    </source>
</reference>
<feature type="compositionally biased region" description="Gly residues" evidence="1">
    <location>
        <begin position="83"/>
        <end position="93"/>
    </location>
</feature>
<protein>
    <submittedName>
        <fullName evidence="2">Uncharacterized protein</fullName>
    </submittedName>
</protein>
<dbReference type="Proteomes" id="UP000054270">
    <property type="component" value="Unassembled WGS sequence"/>
</dbReference>
<name>A0A0D2NV16_HYPSF</name>
<organism evidence="2 3">
    <name type="scientific">Hypholoma sublateritium (strain FD-334 SS-4)</name>
    <dbReference type="NCBI Taxonomy" id="945553"/>
    <lineage>
        <taxon>Eukaryota</taxon>
        <taxon>Fungi</taxon>
        <taxon>Dikarya</taxon>
        <taxon>Basidiomycota</taxon>
        <taxon>Agaricomycotina</taxon>
        <taxon>Agaricomycetes</taxon>
        <taxon>Agaricomycetidae</taxon>
        <taxon>Agaricales</taxon>
        <taxon>Agaricineae</taxon>
        <taxon>Strophariaceae</taxon>
        <taxon>Hypholoma</taxon>
    </lineage>
</organism>
<feature type="region of interest" description="Disordered" evidence="1">
    <location>
        <begin position="1"/>
        <end position="106"/>
    </location>
</feature>